<feature type="region of interest" description="Disordered" evidence="1">
    <location>
        <begin position="32"/>
        <end position="66"/>
    </location>
</feature>
<sequence>MRISGLCSHSVSHWSSLLLVVAAIVPGLSFASPPAEEGETRTGLYGHADEGTGGSSTPSGAEDSSTWPRLGGHVGLAVPIVKIATGGTTAIGADFLQMGIASGVTIKLDERWAIDLEGVGYTTWQFADGGTSARASTSFLVDPGVVYNCGSFATGLRAGVQIGEGVPFNLGLIPLVNVGLFPLGKFKWFAELDLPFFVFGEPGSSATVSFSPQIQTGVSF</sequence>
<dbReference type="RefSeq" id="WP_043390866.1">
    <property type="nucleotide sequence ID" value="NZ_JPMI01000035.1"/>
</dbReference>
<evidence type="ECO:0008006" key="4">
    <source>
        <dbReference type="Google" id="ProtNLM"/>
    </source>
</evidence>
<feature type="compositionally biased region" description="Polar residues" evidence="1">
    <location>
        <begin position="55"/>
        <end position="66"/>
    </location>
</feature>
<reference evidence="2 3" key="1">
    <citation type="submission" date="2014-07" db="EMBL/GenBank/DDBJ databases">
        <title>Draft Genome Sequence of Gephyronic Acid Producer, Cystobacter violaceus Strain Cb vi76.</title>
        <authorList>
            <person name="Stevens D.C."/>
            <person name="Young J."/>
            <person name="Carmichael R."/>
            <person name="Tan J."/>
            <person name="Taylor R.E."/>
        </authorList>
    </citation>
    <scope>NUCLEOTIDE SEQUENCE [LARGE SCALE GENOMIC DNA]</scope>
    <source>
        <strain evidence="2 3">Cb vi76</strain>
    </source>
</reference>
<accession>A0A084SZJ0</accession>
<name>A0A084SZJ0_9BACT</name>
<protein>
    <recommendedName>
        <fullName evidence="4">Outer membrane protein beta-barrel domain-containing protein</fullName>
    </recommendedName>
</protein>
<evidence type="ECO:0000313" key="2">
    <source>
        <dbReference type="EMBL" id="KFA93875.1"/>
    </source>
</evidence>
<dbReference type="AlphaFoldDB" id="A0A084SZJ0"/>
<comment type="caution">
    <text evidence="2">The sequence shown here is derived from an EMBL/GenBank/DDBJ whole genome shotgun (WGS) entry which is preliminary data.</text>
</comment>
<gene>
    <name evidence="2" type="ORF">Q664_06285</name>
</gene>
<organism evidence="2 3">
    <name type="scientific">Archangium violaceum Cb vi76</name>
    <dbReference type="NCBI Taxonomy" id="1406225"/>
    <lineage>
        <taxon>Bacteria</taxon>
        <taxon>Pseudomonadati</taxon>
        <taxon>Myxococcota</taxon>
        <taxon>Myxococcia</taxon>
        <taxon>Myxococcales</taxon>
        <taxon>Cystobacterineae</taxon>
        <taxon>Archangiaceae</taxon>
        <taxon>Archangium</taxon>
    </lineage>
</organism>
<dbReference type="EMBL" id="JPMI01000035">
    <property type="protein sequence ID" value="KFA93875.1"/>
    <property type="molecule type" value="Genomic_DNA"/>
</dbReference>
<evidence type="ECO:0000256" key="1">
    <source>
        <dbReference type="SAM" id="MobiDB-lite"/>
    </source>
</evidence>
<dbReference type="Proteomes" id="UP000028547">
    <property type="component" value="Unassembled WGS sequence"/>
</dbReference>
<evidence type="ECO:0000313" key="3">
    <source>
        <dbReference type="Proteomes" id="UP000028547"/>
    </source>
</evidence>
<proteinExistence type="predicted"/>